<name>A0A1Y0IHC3_9BACL</name>
<dbReference type="PROSITE" id="PS51154">
    <property type="entry name" value="MACRO"/>
    <property type="match status" value="1"/>
</dbReference>
<dbReference type="PANTHER" id="PTHR12521:SF0">
    <property type="entry name" value="ADP-RIBOSE GLYCOHYDROLASE OARD1"/>
    <property type="match status" value="1"/>
</dbReference>
<dbReference type="SUPFAM" id="SSF52949">
    <property type="entry name" value="Macro domain-like"/>
    <property type="match status" value="1"/>
</dbReference>
<evidence type="ECO:0000259" key="2">
    <source>
        <dbReference type="PROSITE" id="PS51154"/>
    </source>
</evidence>
<reference evidence="4" key="1">
    <citation type="submission" date="2017-05" db="EMBL/GenBank/DDBJ databases">
        <authorList>
            <person name="Sung H."/>
        </authorList>
    </citation>
    <scope>NUCLEOTIDE SEQUENCE [LARGE SCALE GENOMIC DNA]</scope>
    <source>
        <strain evidence="4">AR23208</strain>
    </source>
</reference>
<dbReference type="InterPro" id="IPR043472">
    <property type="entry name" value="Macro_dom-like"/>
</dbReference>
<organism evidence="3 4">
    <name type="scientific">Tumebacillus avium</name>
    <dbReference type="NCBI Taxonomy" id="1903704"/>
    <lineage>
        <taxon>Bacteria</taxon>
        <taxon>Bacillati</taxon>
        <taxon>Bacillota</taxon>
        <taxon>Bacilli</taxon>
        <taxon>Bacillales</taxon>
        <taxon>Alicyclobacillaceae</taxon>
        <taxon>Tumebacillus</taxon>
    </lineage>
</organism>
<dbReference type="CDD" id="cd02901">
    <property type="entry name" value="Macro_Poa1p-like"/>
    <property type="match status" value="1"/>
</dbReference>
<comment type="catalytic activity">
    <reaction evidence="1">
        <text>an N-(ADP-alpha-D-ribosyl)-thymidine in DNA + H2O = a thymidine in DNA + ADP-D-ribose</text>
        <dbReference type="Rhea" id="RHEA:71655"/>
        <dbReference type="Rhea" id="RHEA-COMP:13556"/>
        <dbReference type="Rhea" id="RHEA-COMP:18051"/>
        <dbReference type="ChEBI" id="CHEBI:15377"/>
        <dbReference type="ChEBI" id="CHEBI:57967"/>
        <dbReference type="ChEBI" id="CHEBI:137386"/>
        <dbReference type="ChEBI" id="CHEBI:191199"/>
    </reaction>
    <physiologicalReaction direction="left-to-right" evidence="1">
        <dbReference type="Rhea" id="RHEA:71656"/>
    </physiologicalReaction>
</comment>
<dbReference type="OrthoDB" id="9780211at2"/>
<gene>
    <name evidence="3" type="ORF">CBW65_01495</name>
</gene>
<dbReference type="KEGG" id="tum:CBW65_01495"/>
<dbReference type="Pfam" id="PF01661">
    <property type="entry name" value="Macro"/>
    <property type="match status" value="1"/>
</dbReference>
<keyword evidence="4" id="KW-1185">Reference proteome</keyword>
<feature type="domain" description="Macro" evidence="2">
    <location>
        <begin position="1"/>
        <end position="149"/>
    </location>
</feature>
<protein>
    <recommendedName>
        <fullName evidence="2">Macro domain-containing protein</fullName>
    </recommendedName>
</protein>
<dbReference type="InterPro" id="IPR002589">
    <property type="entry name" value="Macro_dom"/>
</dbReference>
<dbReference type="Gene3D" id="3.40.220.10">
    <property type="entry name" value="Leucine Aminopeptidase, subunit E, domain 1"/>
    <property type="match status" value="1"/>
</dbReference>
<sequence>MITYVKTNLLESPAQVLVNTINTVGVMGKGIAKEFKTIYPDMFKEYQLLCEEKTLDIGMLWIFKTSHKWILNFPTKKHWRSPSKLEYIEQGLKKFVETYEEKGIVSISFPLLGCGNGGLNWELEVQPLMEKYLRPLPIDVYIHLNPTREHKKKEHNDVMDTKAWLRANPQELSFTELWDDLTEVISTKRDIAFVSAGEKYNVRIYSHNNEVGILFTSEHTEVFVTEEQLMDLWKYLRRVGFALKQTLPNGLEVIGSPLLSLLSNLPYLEPVSMGFRYESEDDLHLGIRIIPQLIKNDSDNGEVGVSEIEE</sequence>
<evidence type="ECO:0000256" key="1">
    <source>
        <dbReference type="ARBA" id="ARBA00035885"/>
    </source>
</evidence>
<dbReference type="PANTHER" id="PTHR12521">
    <property type="entry name" value="PROTEIN C6ORF130"/>
    <property type="match status" value="1"/>
</dbReference>
<evidence type="ECO:0000313" key="4">
    <source>
        <dbReference type="Proteomes" id="UP000195437"/>
    </source>
</evidence>
<dbReference type="SMART" id="SM00506">
    <property type="entry name" value="A1pp"/>
    <property type="match status" value="1"/>
</dbReference>
<dbReference type="RefSeq" id="WP_087455264.1">
    <property type="nucleotide sequence ID" value="NZ_CP021434.1"/>
</dbReference>
<evidence type="ECO:0000313" key="3">
    <source>
        <dbReference type="EMBL" id="ARU59877.1"/>
    </source>
</evidence>
<accession>A0A1Y0IHC3</accession>
<dbReference type="Proteomes" id="UP000195437">
    <property type="component" value="Chromosome"/>
</dbReference>
<proteinExistence type="predicted"/>
<dbReference type="EMBL" id="CP021434">
    <property type="protein sequence ID" value="ARU59877.1"/>
    <property type="molecule type" value="Genomic_DNA"/>
</dbReference>
<dbReference type="InterPro" id="IPR050892">
    <property type="entry name" value="ADP-ribose_metab_enzymes"/>
</dbReference>
<dbReference type="GO" id="GO:0140291">
    <property type="term" value="P:peptidyl-glutamate ADP-deribosylation"/>
    <property type="evidence" value="ECO:0007669"/>
    <property type="project" value="TreeGrafter"/>
</dbReference>
<dbReference type="AlphaFoldDB" id="A0A1Y0IHC3"/>